<dbReference type="SUPFAM" id="SSF57184">
    <property type="entry name" value="Growth factor receptor domain"/>
    <property type="match status" value="1"/>
</dbReference>
<reference evidence="2" key="3">
    <citation type="submission" date="2023-05" db="EMBL/GenBank/DDBJ databases">
        <authorList>
            <person name="Smith C.H."/>
        </authorList>
    </citation>
    <scope>NUCLEOTIDE SEQUENCE</scope>
    <source>
        <strain evidence="2">CHS0354</strain>
        <tissue evidence="2">Mantle</tissue>
    </source>
</reference>
<dbReference type="PANTHER" id="PTHR24046:SF5">
    <property type="entry name" value="EGF-LIKE DOMAIN-CONTAINING PROTEIN"/>
    <property type="match status" value="1"/>
</dbReference>
<dbReference type="InterPro" id="IPR052071">
    <property type="entry name" value="SCUB_EGF-like_domain"/>
</dbReference>
<evidence type="ECO:0000313" key="2">
    <source>
        <dbReference type="EMBL" id="KAK3584838.1"/>
    </source>
</evidence>
<gene>
    <name evidence="2" type="ORF">CHS0354_005696</name>
</gene>
<keyword evidence="3" id="KW-1185">Reference proteome</keyword>
<dbReference type="AlphaFoldDB" id="A0AAE0S441"/>
<dbReference type="Pfam" id="PF07699">
    <property type="entry name" value="Ephrin_rec_like"/>
    <property type="match status" value="2"/>
</dbReference>
<dbReference type="EMBL" id="JAEAOA010000399">
    <property type="protein sequence ID" value="KAK3584838.1"/>
    <property type="molecule type" value="Genomic_DNA"/>
</dbReference>
<name>A0AAE0S441_9BIVA</name>
<evidence type="ECO:0000313" key="3">
    <source>
        <dbReference type="Proteomes" id="UP001195483"/>
    </source>
</evidence>
<reference evidence="2" key="1">
    <citation type="journal article" date="2021" name="Genome Biol. Evol.">
        <title>A High-Quality Reference Genome for a Parasitic Bivalve with Doubly Uniparental Inheritance (Bivalvia: Unionida).</title>
        <authorList>
            <person name="Smith C.H."/>
        </authorList>
    </citation>
    <scope>NUCLEOTIDE SEQUENCE</scope>
    <source>
        <strain evidence="2">CHS0354</strain>
    </source>
</reference>
<reference evidence="2" key="2">
    <citation type="journal article" date="2021" name="Genome Biol. Evol.">
        <title>Developing a high-quality reference genome for a parasitic bivalve with doubly uniparental inheritance (Bivalvia: Unionida).</title>
        <authorList>
            <person name="Smith C.H."/>
        </authorList>
    </citation>
    <scope>NUCLEOTIDE SEQUENCE</scope>
    <source>
        <strain evidence="2">CHS0354</strain>
        <tissue evidence="2">Mantle</tissue>
    </source>
</reference>
<feature type="domain" description="Tyrosine-protein kinase ephrin type A/B receptor-like" evidence="1">
    <location>
        <begin position="357"/>
        <end position="404"/>
    </location>
</feature>
<dbReference type="InterPro" id="IPR011641">
    <property type="entry name" value="Tyr-kin_ephrin_A/B_rcpt-like"/>
</dbReference>
<evidence type="ECO:0000259" key="1">
    <source>
        <dbReference type="Pfam" id="PF07699"/>
    </source>
</evidence>
<organism evidence="2 3">
    <name type="scientific">Potamilus streckersoni</name>
    <dbReference type="NCBI Taxonomy" id="2493646"/>
    <lineage>
        <taxon>Eukaryota</taxon>
        <taxon>Metazoa</taxon>
        <taxon>Spiralia</taxon>
        <taxon>Lophotrochozoa</taxon>
        <taxon>Mollusca</taxon>
        <taxon>Bivalvia</taxon>
        <taxon>Autobranchia</taxon>
        <taxon>Heteroconchia</taxon>
        <taxon>Palaeoheterodonta</taxon>
        <taxon>Unionida</taxon>
        <taxon>Unionoidea</taxon>
        <taxon>Unionidae</taxon>
        <taxon>Ambleminae</taxon>
        <taxon>Lampsilini</taxon>
        <taxon>Potamilus</taxon>
    </lineage>
</organism>
<sequence length="494" mass="55944">MSQVTIWNSSLSVDDIIDSFRNISFVPKGILAQGWWSYVFHPGVARQYPSKLNQRLCERNSCQPDQVDKTPPQAECNRDPYEVTRSSETDRFVIVDYQKLRSKANFVGYNVTHTRYMDNVTSTLPQDATYPLGQYDAVFVAKDENFSNCTLPKTDAELTKYKEKSVDSISVVYCSNPNDELTATLPKYIPCGVLGVYDSKNPYQKKVLPSCGRKSTNRYQIDIQMKYRFSKLQCSELYLSSFKTNIVQKFKDIGNGTFPELCVGSNCSNINVFGNCMAGNAVMAIQIYLNEDFLWYGTVRYTLTDVTRILVLVERKFVFEHIGQSEWLEEAVIISERKICSPGSLFLNGNCVNCGKGMFYNNQTGLCEFCPIGTYQQLQGKESCLPCNSSQTTSNIGSTATTDCIAVCLKGQYYKYNTITLTGSCQKCPRHYYQDEEGQSFCKPCPFQQVTAEEGANSTLMCQNCGSDGTRWFNQITKLLLHYHHLNVVLLDDF</sequence>
<dbReference type="GO" id="GO:0007165">
    <property type="term" value="P:signal transduction"/>
    <property type="evidence" value="ECO:0007669"/>
    <property type="project" value="TreeGrafter"/>
</dbReference>
<dbReference type="GO" id="GO:0009986">
    <property type="term" value="C:cell surface"/>
    <property type="evidence" value="ECO:0007669"/>
    <property type="project" value="TreeGrafter"/>
</dbReference>
<dbReference type="InterPro" id="IPR009030">
    <property type="entry name" value="Growth_fac_rcpt_cys_sf"/>
</dbReference>
<dbReference type="SMART" id="SM01411">
    <property type="entry name" value="Ephrin_rec_like"/>
    <property type="match status" value="2"/>
</dbReference>
<accession>A0AAE0S441</accession>
<feature type="domain" description="Tyrosine-protein kinase ephrin type A/B receptor-like" evidence="1">
    <location>
        <begin position="422"/>
        <end position="462"/>
    </location>
</feature>
<dbReference type="Proteomes" id="UP001195483">
    <property type="component" value="Unassembled WGS sequence"/>
</dbReference>
<comment type="caution">
    <text evidence="2">The sequence shown here is derived from an EMBL/GenBank/DDBJ whole genome shotgun (WGS) entry which is preliminary data.</text>
</comment>
<dbReference type="PANTHER" id="PTHR24046">
    <property type="entry name" value="SIGNAL PEPTIDE, CUB AND EGF-LIKE DOMAIN-CONTAINING"/>
    <property type="match status" value="1"/>
</dbReference>
<dbReference type="GO" id="GO:0005615">
    <property type="term" value="C:extracellular space"/>
    <property type="evidence" value="ECO:0007669"/>
    <property type="project" value="TreeGrafter"/>
</dbReference>
<dbReference type="Gene3D" id="2.10.50.10">
    <property type="entry name" value="Tumor Necrosis Factor Receptor, subunit A, domain 2"/>
    <property type="match status" value="2"/>
</dbReference>
<protein>
    <recommendedName>
        <fullName evidence="1">Tyrosine-protein kinase ephrin type A/B receptor-like domain-containing protein</fullName>
    </recommendedName>
</protein>
<proteinExistence type="predicted"/>